<feature type="repeat" description="WD" evidence="3">
    <location>
        <begin position="297"/>
        <end position="338"/>
    </location>
</feature>
<feature type="repeat" description="WD" evidence="3">
    <location>
        <begin position="426"/>
        <end position="467"/>
    </location>
</feature>
<evidence type="ECO:0000256" key="1">
    <source>
        <dbReference type="ARBA" id="ARBA00022574"/>
    </source>
</evidence>
<feature type="repeat" description="WD" evidence="3">
    <location>
        <begin position="596"/>
        <end position="628"/>
    </location>
</feature>
<name>A0AAU7C771_9BACT</name>
<feature type="chain" id="PRO_5043638597" evidence="5">
    <location>
        <begin position="31"/>
        <end position="687"/>
    </location>
</feature>
<dbReference type="RefSeq" id="WP_406693662.1">
    <property type="nucleotide sequence ID" value="NZ_CP155447.1"/>
</dbReference>
<reference evidence="6" key="1">
    <citation type="submission" date="2024-05" db="EMBL/GenBank/DDBJ databases">
        <title>Planctomycetes of the genus Singulisphaera possess chitinolytic capabilities.</title>
        <authorList>
            <person name="Ivanova A."/>
        </authorList>
    </citation>
    <scope>NUCLEOTIDE SEQUENCE</scope>
    <source>
        <strain evidence="6">Ch08T</strain>
    </source>
</reference>
<organism evidence="6">
    <name type="scientific">Singulisphaera sp. Ch08</name>
    <dbReference type="NCBI Taxonomy" id="3120278"/>
    <lineage>
        <taxon>Bacteria</taxon>
        <taxon>Pseudomonadati</taxon>
        <taxon>Planctomycetota</taxon>
        <taxon>Planctomycetia</taxon>
        <taxon>Isosphaerales</taxon>
        <taxon>Isosphaeraceae</taxon>
        <taxon>Singulisphaera</taxon>
    </lineage>
</organism>
<sequence length="687" mass="72494">MKRRLWLTSGHQAVLSVFGLVVVQALSATAQDTVRPTQGAEDRPKRAAASTDAIKDRPSSTPERREPEGVVAVLGERDRLWDVVRALAYSPDGSILASASDDGIVHLHDPVTGAHRSDLAERVEAGPRGRRRVTGAFFDLDFSPGGETLIAAGGDRSIRRWKTAGWSSLGPLAGHREGVFAARFAAKGRIASASDDQTVNLWDTETGKPAHKISLPGGYYSALDTSPDGSLVAVGSWDRAIRIYDSVSGTLVQTLREHEARPLALAFTPDGSRLASADAAGVIRLWNASAWVALRVAGGHEGAVLRLAFAPDGSTLASSGADGSVRLWEVTDDGSLSPRRTYTGHQGPVPALAFRPNGTGLASGGVDATVRIWDTRSEADPEVERPRPGVIVSAAYSPDGSTIATGDLAGFIRVWYAGTGRIRLSLPGHRGQVGTVAFSPDGRVLATGGSDGLVRLWDAETALPIASLQGHTDQVTALAFHPDGSRLASAGHDQTLQLWDLAKHQCLWKKPGHAGAITSVAFSPDGQSLATAGRDRFTRIWDAAEGRKRAEIPPDMGAEPESVGFSQDSAYVLAAGFGDGTVKLYEAATGQIAKEYGRHRGQTRDVGVARGGTVIVSTGEDGSVRIWDRTLGKNVGVLQLHAPRGTISRLAVSPRGDQVLTVNGDGTVFVVDLALSKPDLQQPDAEQ</sequence>
<dbReference type="InterPro" id="IPR036322">
    <property type="entry name" value="WD40_repeat_dom_sf"/>
</dbReference>
<dbReference type="SUPFAM" id="SSF50978">
    <property type="entry name" value="WD40 repeat-like"/>
    <property type="match status" value="2"/>
</dbReference>
<dbReference type="PANTHER" id="PTHR19879">
    <property type="entry name" value="TRANSCRIPTION INITIATION FACTOR TFIID"/>
    <property type="match status" value="1"/>
</dbReference>
<gene>
    <name evidence="6" type="ORF">V5E97_21765</name>
</gene>
<dbReference type="Pfam" id="PF00400">
    <property type="entry name" value="WD40"/>
    <property type="match status" value="13"/>
</dbReference>
<dbReference type="SMART" id="SM00320">
    <property type="entry name" value="WD40"/>
    <property type="match status" value="14"/>
</dbReference>
<dbReference type="Gene3D" id="2.130.10.10">
    <property type="entry name" value="YVTN repeat-like/Quinoprotein amine dehydrogenase"/>
    <property type="match status" value="5"/>
</dbReference>
<feature type="signal peptide" evidence="5">
    <location>
        <begin position="1"/>
        <end position="30"/>
    </location>
</feature>
<feature type="repeat" description="WD" evidence="3">
    <location>
        <begin position="172"/>
        <end position="212"/>
    </location>
</feature>
<dbReference type="PROSITE" id="PS50082">
    <property type="entry name" value="WD_REPEATS_2"/>
    <property type="match status" value="9"/>
</dbReference>
<feature type="repeat" description="WD" evidence="3">
    <location>
        <begin position="510"/>
        <end position="551"/>
    </location>
</feature>
<dbReference type="PANTHER" id="PTHR19879:SF9">
    <property type="entry name" value="TRANSCRIPTION INITIATION FACTOR TFIID SUBUNIT 5"/>
    <property type="match status" value="1"/>
</dbReference>
<dbReference type="InterPro" id="IPR019775">
    <property type="entry name" value="WD40_repeat_CS"/>
</dbReference>
<keyword evidence="2" id="KW-0677">Repeat</keyword>
<evidence type="ECO:0000313" key="6">
    <source>
        <dbReference type="EMBL" id="XBH00980.1"/>
    </source>
</evidence>
<dbReference type="PROSITE" id="PS50294">
    <property type="entry name" value="WD_REPEATS_REGION"/>
    <property type="match status" value="8"/>
</dbReference>
<dbReference type="CDD" id="cd00200">
    <property type="entry name" value="WD40"/>
    <property type="match status" value="3"/>
</dbReference>
<dbReference type="InterPro" id="IPR015943">
    <property type="entry name" value="WD40/YVTN_repeat-like_dom_sf"/>
</dbReference>
<dbReference type="InterPro" id="IPR020472">
    <property type="entry name" value="WD40_PAC1"/>
</dbReference>
<feature type="repeat" description="WD" evidence="3">
    <location>
        <begin position="255"/>
        <end position="287"/>
    </location>
</feature>
<dbReference type="AlphaFoldDB" id="A0AAU7C771"/>
<evidence type="ECO:0000256" key="5">
    <source>
        <dbReference type="SAM" id="SignalP"/>
    </source>
</evidence>
<dbReference type="EMBL" id="CP155447">
    <property type="protein sequence ID" value="XBH00980.1"/>
    <property type="molecule type" value="Genomic_DNA"/>
</dbReference>
<keyword evidence="5" id="KW-0732">Signal</keyword>
<keyword evidence="1 3" id="KW-0853">WD repeat</keyword>
<evidence type="ECO:0000256" key="4">
    <source>
        <dbReference type="SAM" id="MobiDB-lite"/>
    </source>
</evidence>
<feature type="region of interest" description="Disordered" evidence="4">
    <location>
        <begin position="31"/>
        <end position="69"/>
    </location>
</feature>
<dbReference type="PROSITE" id="PS00678">
    <property type="entry name" value="WD_REPEATS_1"/>
    <property type="match status" value="5"/>
</dbReference>
<feature type="repeat" description="WD" evidence="3">
    <location>
        <begin position="222"/>
        <end position="254"/>
    </location>
</feature>
<feature type="repeat" description="WD" evidence="3">
    <location>
        <begin position="342"/>
        <end position="383"/>
    </location>
</feature>
<proteinExistence type="predicted"/>
<dbReference type="PRINTS" id="PR00320">
    <property type="entry name" value="GPROTEINBRPT"/>
</dbReference>
<evidence type="ECO:0000256" key="2">
    <source>
        <dbReference type="ARBA" id="ARBA00022737"/>
    </source>
</evidence>
<accession>A0AAU7C771</accession>
<feature type="compositionally biased region" description="Basic and acidic residues" evidence="4">
    <location>
        <begin position="53"/>
        <end position="68"/>
    </location>
</feature>
<evidence type="ECO:0000256" key="3">
    <source>
        <dbReference type="PROSITE-ProRule" id="PRU00221"/>
    </source>
</evidence>
<dbReference type="InterPro" id="IPR001680">
    <property type="entry name" value="WD40_rpt"/>
</dbReference>
<feature type="repeat" description="WD" evidence="3">
    <location>
        <begin position="468"/>
        <end position="509"/>
    </location>
</feature>
<protein>
    <submittedName>
        <fullName evidence="6">WD40 repeat domain-containing protein</fullName>
    </submittedName>
</protein>